<dbReference type="SMART" id="SM00382">
    <property type="entry name" value="AAA"/>
    <property type="match status" value="1"/>
</dbReference>
<keyword evidence="8" id="KW-1185">Reference proteome</keyword>
<dbReference type="PROSITE" id="PS50893">
    <property type="entry name" value="ABC_TRANSPORTER_2"/>
    <property type="match status" value="1"/>
</dbReference>
<dbReference type="PANTHER" id="PTHR42711:SF5">
    <property type="entry name" value="ABC TRANSPORTER ATP-BINDING PROTEIN NATA"/>
    <property type="match status" value="1"/>
</dbReference>
<dbReference type="Pfam" id="PF00005">
    <property type="entry name" value="ABC_tran"/>
    <property type="match status" value="1"/>
</dbReference>
<sequence length="323" mass="33501">MTTDPGSPHIEVRGLRRTYGSGAEAFEAVRGVDLVVEPGTVVALLGTNGAGKTSALEVVEGLAPPTAGQVRVLGLDPVADRAEVRRRTGVLLQSSGFPADLTVGETLTMWAATMTAPRPVADALAELDLADRVDVRVRSLSGGELRRLDLACTLLGDPEVVLLDEPTTGLDPESRRRVWELVAGLRDRGRSVLLTTHHLEEAEELADRVAIMHAGRIVREGTPAQLGADHPSTIRFEGAAPAGLPDLAGLPAAARVSTEHGSTTIESHDLQATLTALLAAAADGGVRLAGLEARSASLESVFLAIASGADGADQSAPLEGAVR</sequence>
<evidence type="ECO:0000256" key="5">
    <source>
        <dbReference type="ARBA" id="ARBA00022840"/>
    </source>
</evidence>
<accession>A0A6I3JE67</accession>
<evidence type="ECO:0000313" key="8">
    <source>
        <dbReference type="Proteomes" id="UP000433406"/>
    </source>
</evidence>
<dbReference type="GO" id="GO:0005524">
    <property type="term" value="F:ATP binding"/>
    <property type="evidence" value="ECO:0007669"/>
    <property type="project" value="UniProtKB-KW"/>
</dbReference>
<dbReference type="PROSITE" id="PS00211">
    <property type="entry name" value="ABC_TRANSPORTER_1"/>
    <property type="match status" value="1"/>
</dbReference>
<evidence type="ECO:0000256" key="2">
    <source>
        <dbReference type="ARBA" id="ARBA00005417"/>
    </source>
</evidence>
<comment type="subcellular location">
    <subcellularLocation>
        <location evidence="1">Cell membrane</location>
        <topology evidence="1">Peripheral membrane protein</topology>
    </subcellularLocation>
</comment>
<evidence type="ECO:0000313" key="7">
    <source>
        <dbReference type="EMBL" id="MTB96343.1"/>
    </source>
</evidence>
<dbReference type="AlphaFoldDB" id="A0A6I3JE67"/>
<dbReference type="InterPro" id="IPR017871">
    <property type="entry name" value="ABC_transporter-like_CS"/>
</dbReference>
<reference evidence="7 8" key="1">
    <citation type="submission" date="2019-10" db="EMBL/GenBank/DDBJ databases">
        <title>Nocardioides novel species isolated from the excrement of Marmot.</title>
        <authorList>
            <person name="Zhang G."/>
        </authorList>
    </citation>
    <scope>NUCLEOTIDE SEQUENCE [LARGE SCALE GENOMIC DNA]</scope>
    <source>
        <strain evidence="8">zg-579</strain>
    </source>
</reference>
<organism evidence="7 8">
    <name type="scientific">Nocardioides marmotae</name>
    <dbReference type="NCBI Taxonomy" id="2663857"/>
    <lineage>
        <taxon>Bacteria</taxon>
        <taxon>Bacillati</taxon>
        <taxon>Actinomycetota</taxon>
        <taxon>Actinomycetes</taxon>
        <taxon>Propionibacteriales</taxon>
        <taxon>Nocardioidaceae</taxon>
        <taxon>Nocardioides</taxon>
    </lineage>
</organism>
<protein>
    <submittedName>
        <fullName evidence="7">ATP-binding cassette domain-containing protein</fullName>
    </submittedName>
</protein>
<keyword evidence="5 7" id="KW-0067">ATP-binding</keyword>
<dbReference type="InterPro" id="IPR050763">
    <property type="entry name" value="ABC_transporter_ATP-binding"/>
</dbReference>
<evidence type="ECO:0000256" key="6">
    <source>
        <dbReference type="ARBA" id="ARBA00023251"/>
    </source>
</evidence>
<keyword evidence="6" id="KW-0046">Antibiotic resistance</keyword>
<dbReference type="InterPro" id="IPR003593">
    <property type="entry name" value="AAA+_ATPase"/>
</dbReference>
<dbReference type="InterPro" id="IPR027417">
    <property type="entry name" value="P-loop_NTPase"/>
</dbReference>
<dbReference type="GO" id="GO:0016887">
    <property type="term" value="F:ATP hydrolysis activity"/>
    <property type="evidence" value="ECO:0007669"/>
    <property type="project" value="InterPro"/>
</dbReference>
<dbReference type="GO" id="GO:0005886">
    <property type="term" value="C:plasma membrane"/>
    <property type="evidence" value="ECO:0007669"/>
    <property type="project" value="UniProtKB-SubCell"/>
</dbReference>
<dbReference type="PANTHER" id="PTHR42711">
    <property type="entry name" value="ABC TRANSPORTER ATP-BINDING PROTEIN"/>
    <property type="match status" value="1"/>
</dbReference>
<comment type="caution">
    <text evidence="7">The sequence shown here is derived from an EMBL/GenBank/DDBJ whole genome shotgun (WGS) entry which is preliminary data.</text>
</comment>
<dbReference type="InterPro" id="IPR003439">
    <property type="entry name" value="ABC_transporter-like_ATP-bd"/>
</dbReference>
<dbReference type="RefSeq" id="WP_154612410.1">
    <property type="nucleotide sequence ID" value="NZ_CP053660.1"/>
</dbReference>
<keyword evidence="3" id="KW-0813">Transport</keyword>
<dbReference type="CDD" id="cd03230">
    <property type="entry name" value="ABC_DR_subfamily_A"/>
    <property type="match status" value="1"/>
</dbReference>
<gene>
    <name evidence="7" type="ORF">GGQ22_14800</name>
</gene>
<evidence type="ECO:0000256" key="1">
    <source>
        <dbReference type="ARBA" id="ARBA00004202"/>
    </source>
</evidence>
<comment type="similarity">
    <text evidence="2">Belongs to the ABC transporter superfamily.</text>
</comment>
<dbReference type="SUPFAM" id="SSF52540">
    <property type="entry name" value="P-loop containing nucleoside triphosphate hydrolases"/>
    <property type="match status" value="1"/>
</dbReference>
<dbReference type="Gene3D" id="3.40.50.300">
    <property type="entry name" value="P-loop containing nucleotide triphosphate hydrolases"/>
    <property type="match status" value="1"/>
</dbReference>
<keyword evidence="4" id="KW-0547">Nucleotide-binding</keyword>
<evidence type="ECO:0000256" key="3">
    <source>
        <dbReference type="ARBA" id="ARBA00022448"/>
    </source>
</evidence>
<evidence type="ECO:0000256" key="4">
    <source>
        <dbReference type="ARBA" id="ARBA00022741"/>
    </source>
</evidence>
<proteinExistence type="inferred from homology"/>
<dbReference type="GO" id="GO:0046677">
    <property type="term" value="P:response to antibiotic"/>
    <property type="evidence" value="ECO:0007669"/>
    <property type="project" value="UniProtKB-KW"/>
</dbReference>
<dbReference type="EMBL" id="WLCI01000015">
    <property type="protein sequence ID" value="MTB96343.1"/>
    <property type="molecule type" value="Genomic_DNA"/>
</dbReference>
<dbReference type="Proteomes" id="UP000433406">
    <property type="component" value="Unassembled WGS sequence"/>
</dbReference>
<name>A0A6I3JE67_9ACTN</name>